<comment type="caution">
    <text evidence="1">The sequence shown here is derived from an EMBL/GenBank/DDBJ whole genome shotgun (WGS) entry which is preliminary data.</text>
</comment>
<accession>A0AAV3TXV1</accession>
<evidence type="ECO:0000313" key="1">
    <source>
        <dbReference type="EMBL" id="GAA4930648.1"/>
    </source>
</evidence>
<evidence type="ECO:0000313" key="2">
    <source>
        <dbReference type="Proteomes" id="UP001409585"/>
    </source>
</evidence>
<sequence length="65" mass="7142">MISALSTACNAPGARAGGGLQILNRITILKLYYRYARDYSGGSLSALAYLLWNNARRFALQWAAF</sequence>
<dbReference type="AlphaFoldDB" id="A0AAV3TXV1"/>
<dbReference type="EMBL" id="BAABLX010000003">
    <property type="protein sequence ID" value="GAA4930648.1"/>
    <property type="molecule type" value="Genomic_DNA"/>
</dbReference>
<organism evidence="1 2">
    <name type="scientific">Halioxenophilus aromaticivorans</name>
    <dbReference type="NCBI Taxonomy" id="1306992"/>
    <lineage>
        <taxon>Bacteria</taxon>
        <taxon>Pseudomonadati</taxon>
        <taxon>Pseudomonadota</taxon>
        <taxon>Gammaproteobacteria</taxon>
        <taxon>Alteromonadales</taxon>
        <taxon>Alteromonadaceae</taxon>
        <taxon>Halioxenophilus</taxon>
    </lineage>
</organism>
<proteinExistence type="predicted"/>
<dbReference type="Proteomes" id="UP001409585">
    <property type="component" value="Unassembled WGS sequence"/>
</dbReference>
<gene>
    <name evidence="1" type="ORF">GCM10025791_03220</name>
</gene>
<keyword evidence="2" id="KW-1185">Reference proteome</keyword>
<reference evidence="2" key="1">
    <citation type="journal article" date="2019" name="Int. J. Syst. Evol. Microbiol.">
        <title>The Global Catalogue of Microorganisms (GCM) 10K type strain sequencing project: providing services to taxonomists for standard genome sequencing and annotation.</title>
        <authorList>
            <consortium name="The Broad Institute Genomics Platform"/>
            <consortium name="The Broad Institute Genome Sequencing Center for Infectious Disease"/>
            <person name="Wu L."/>
            <person name="Ma J."/>
        </authorList>
    </citation>
    <scope>NUCLEOTIDE SEQUENCE [LARGE SCALE GENOMIC DNA]</scope>
    <source>
        <strain evidence="2">JCM 19134</strain>
    </source>
</reference>
<name>A0AAV3TXV1_9ALTE</name>
<protein>
    <submittedName>
        <fullName evidence="1">Uncharacterized protein</fullName>
    </submittedName>
</protein>